<dbReference type="OrthoDB" id="1928346at2759"/>
<dbReference type="InterPro" id="IPR056789">
    <property type="entry name" value="LRR_R13L1-DRL21"/>
</dbReference>
<comment type="caution">
    <text evidence="2">The sequence shown here is derived from an EMBL/GenBank/DDBJ whole genome shotgun (WGS) entry which is preliminary data.</text>
</comment>
<dbReference type="PANTHER" id="PTHR47186:SF3">
    <property type="entry name" value="OS09G0267800 PROTEIN"/>
    <property type="match status" value="1"/>
</dbReference>
<dbReference type="SUPFAM" id="SSF52047">
    <property type="entry name" value="RNI-like"/>
    <property type="match status" value="1"/>
</dbReference>
<evidence type="ECO:0000313" key="2">
    <source>
        <dbReference type="EMBL" id="KAJ6735161.1"/>
    </source>
</evidence>
<dbReference type="Proteomes" id="UP001151532">
    <property type="component" value="Chromosome 17"/>
</dbReference>
<reference evidence="2" key="2">
    <citation type="journal article" date="2023" name="Int. J. Mol. Sci.">
        <title>De Novo Assembly and Annotation of 11 Diverse Shrub Willow (Salix) Genomes Reveals Novel Gene Organization in Sex-Linked Regions.</title>
        <authorList>
            <person name="Hyden B."/>
            <person name="Feng K."/>
            <person name="Yates T.B."/>
            <person name="Jawdy S."/>
            <person name="Cereghino C."/>
            <person name="Smart L.B."/>
            <person name="Muchero W."/>
        </authorList>
    </citation>
    <scope>NUCLEOTIDE SEQUENCE</scope>
    <source>
        <tissue evidence="2">Shoot tip</tissue>
    </source>
</reference>
<organism evidence="2 3">
    <name type="scientific">Salix purpurea</name>
    <name type="common">Purple osier willow</name>
    <dbReference type="NCBI Taxonomy" id="77065"/>
    <lineage>
        <taxon>Eukaryota</taxon>
        <taxon>Viridiplantae</taxon>
        <taxon>Streptophyta</taxon>
        <taxon>Embryophyta</taxon>
        <taxon>Tracheophyta</taxon>
        <taxon>Spermatophyta</taxon>
        <taxon>Magnoliopsida</taxon>
        <taxon>eudicotyledons</taxon>
        <taxon>Gunneridae</taxon>
        <taxon>Pentapetalae</taxon>
        <taxon>rosids</taxon>
        <taxon>fabids</taxon>
        <taxon>Malpighiales</taxon>
        <taxon>Salicaceae</taxon>
        <taxon>Saliceae</taxon>
        <taxon>Salix</taxon>
    </lineage>
</organism>
<protein>
    <submittedName>
        <fullName evidence="2">RESISTANCE PROTEIN (TIR-NBS-LRR CLASS) putative-RELATED</fullName>
    </submittedName>
</protein>
<evidence type="ECO:0000313" key="3">
    <source>
        <dbReference type="Proteomes" id="UP001151532"/>
    </source>
</evidence>
<sequence length="682" mass="75602">MKQMKSLVYIDITDCYSLQFMPHGMGQLMCLRKLTLFIVGKEEGCHIGELERLNNLAGKLKITDLFNVKSLTDARSANLNLKTVLLSLTLSWHGNGQYDSIISIPNNEVEEVLGALQPHSNLKKLKLIGYCGSKFPRNWIMNLNLMLPNLVEMRLRACPNCEQLPPFGKLQFLKSLELEGMNGVKCIDSHVYGDGQNPFPSLETLSIAQMERLEQWAACHFPRLQELNIYSCPVLSGIPIIPSIKELHIMRVNVSLLMSVSNLTSLTSLSIEYVVNMRELPEGLLQNHTLLEILNIDTIRDLQSLSNRVFDNLSALKSLKIHDCHALESLPEEGLRNLTSLEGLEITHCRRLNSLPMNGLYGLTSLRSLLIEFCANFASLTEGVRHLTALQDLKLHACPELNSLPESIQHLTSLQYLTIFDCKGLASLPNQIGYLTSLSALYIHDCPNLVSLPNGVQSLSNLSRLTIDKCPELAKSKSSFPSAASVLLSDVADARELPEGFLQNHKLLESLEIYELGDLQFLSNKVFDNLSALKSLSISGCDALKSLPEEGILTSLDAYCGRLNSLSMNGLCGLSSLRRLSIAFCYNLASLTEGMLHLTTLEHLYLGGCPKLNSLPESIQHLSSLHSLAIVDCMRLTSLPNQIEDDGVNSSHHRSSYVFLTVSHLVHPTSVLLPGERRKGVV</sequence>
<gene>
    <name evidence="2" type="ORF">OIU79_002267</name>
</gene>
<dbReference type="PANTHER" id="PTHR47186">
    <property type="entry name" value="LEUCINE-RICH REPEAT-CONTAINING PROTEIN 57"/>
    <property type="match status" value="1"/>
</dbReference>
<dbReference type="Gene3D" id="3.80.10.10">
    <property type="entry name" value="Ribonuclease Inhibitor"/>
    <property type="match status" value="4"/>
</dbReference>
<keyword evidence="3" id="KW-1185">Reference proteome</keyword>
<evidence type="ECO:0000259" key="1">
    <source>
        <dbReference type="Pfam" id="PF25019"/>
    </source>
</evidence>
<proteinExistence type="predicted"/>
<dbReference type="InterPro" id="IPR032675">
    <property type="entry name" value="LRR_dom_sf"/>
</dbReference>
<dbReference type="SUPFAM" id="SSF52058">
    <property type="entry name" value="L domain-like"/>
    <property type="match status" value="1"/>
</dbReference>
<reference evidence="2" key="1">
    <citation type="submission" date="2022-11" db="EMBL/GenBank/DDBJ databases">
        <authorList>
            <person name="Hyden B.L."/>
            <person name="Feng K."/>
            <person name="Yates T."/>
            <person name="Jawdy S."/>
            <person name="Smart L.B."/>
            <person name="Muchero W."/>
        </authorList>
    </citation>
    <scope>NUCLEOTIDE SEQUENCE</scope>
    <source>
        <tissue evidence="2">Shoot tip</tissue>
    </source>
</reference>
<feature type="domain" description="R13L1/DRL21-like LRR repeat region" evidence="1">
    <location>
        <begin position="47"/>
        <end position="181"/>
    </location>
</feature>
<dbReference type="AlphaFoldDB" id="A0A9Q0ZHY5"/>
<dbReference type="EMBL" id="JAPFFK010000011">
    <property type="protein sequence ID" value="KAJ6735161.1"/>
    <property type="molecule type" value="Genomic_DNA"/>
</dbReference>
<accession>A0A9Q0ZHY5</accession>
<dbReference type="Pfam" id="PF25019">
    <property type="entry name" value="LRR_R13L1-DRL21"/>
    <property type="match status" value="1"/>
</dbReference>
<name>A0A9Q0ZHY5_SALPP</name>